<feature type="non-terminal residue" evidence="1">
    <location>
        <position position="1"/>
    </location>
</feature>
<dbReference type="Proteomes" id="UP000789570">
    <property type="component" value="Unassembled WGS sequence"/>
</dbReference>
<dbReference type="InterPro" id="IPR023299">
    <property type="entry name" value="ATPase_P-typ_cyto_dom_N"/>
</dbReference>
<keyword evidence="2" id="KW-1185">Reference proteome</keyword>
<sequence>TGTLTKGQLDVTHYEIIMNNLELTKETFFVIVGAAESLSEYPLGRSIVNYEKKLLDLETYDVDVSILKPLLG</sequence>
<organism evidence="1 2">
    <name type="scientific">Funneliformis caledonium</name>
    <dbReference type="NCBI Taxonomy" id="1117310"/>
    <lineage>
        <taxon>Eukaryota</taxon>
        <taxon>Fungi</taxon>
        <taxon>Fungi incertae sedis</taxon>
        <taxon>Mucoromycota</taxon>
        <taxon>Glomeromycotina</taxon>
        <taxon>Glomeromycetes</taxon>
        <taxon>Glomerales</taxon>
        <taxon>Glomeraceae</taxon>
        <taxon>Funneliformis</taxon>
    </lineage>
</organism>
<reference evidence="1" key="1">
    <citation type="submission" date="2021-06" db="EMBL/GenBank/DDBJ databases">
        <authorList>
            <person name="Kallberg Y."/>
            <person name="Tangrot J."/>
            <person name="Rosling A."/>
        </authorList>
    </citation>
    <scope>NUCLEOTIDE SEQUENCE</scope>
    <source>
        <strain evidence="1">UK204</strain>
    </source>
</reference>
<dbReference type="OrthoDB" id="432719at2759"/>
<dbReference type="GO" id="GO:0000166">
    <property type="term" value="F:nucleotide binding"/>
    <property type="evidence" value="ECO:0007669"/>
    <property type="project" value="InterPro"/>
</dbReference>
<name>A0A9N9NLD7_9GLOM</name>
<evidence type="ECO:0000313" key="2">
    <source>
        <dbReference type="Proteomes" id="UP000789570"/>
    </source>
</evidence>
<dbReference type="SUPFAM" id="SSF81660">
    <property type="entry name" value="Metal cation-transporting ATPase, ATP-binding domain N"/>
    <property type="match status" value="1"/>
</dbReference>
<comment type="caution">
    <text evidence="1">The sequence shown here is derived from an EMBL/GenBank/DDBJ whole genome shotgun (WGS) entry which is preliminary data.</text>
</comment>
<protein>
    <submittedName>
        <fullName evidence="1">11063_t:CDS:1</fullName>
    </submittedName>
</protein>
<evidence type="ECO:0000313" key="1">
    <source>
        <dbReference type="EMBL" id="CAG8742656.1"/>
    </source>
</evidence>
<dbReference type="Gene3D" id="3.40.1110.10">
    <property type="entry name" value="Calcium-transporting ATPase, cytoplasmic domain N"/>
    <property type="match status" value="1"/>
</dbReference>
<gene>
    <name evidence="1" type="ORF">FCALED_LOCUS15731</name>
</gene>
<dbReference type="EMBL" id="CAJVPQ010015467">
    <property type="protein sequence ID" value="CAG8742656.1"/>
    <property type="molecule type" value="Genomic_DNA"/>
</dbReference>
<proteinExistence type="predicted"/>
<dbReference type="AlphaFoldDB" id="A0A9N9NLD7"/>
<accession>A0A9N9NLD7</accession>